<evidence type="ECO:0000313" key="3">
    <source>
        <dbReference type="Proteomes" id="UP001066276"/>
    </source>
</evidence>
<gene>
    <name evidence="2" type="ORF">NDU88_001675</name>
</gene>
<feature type="compositionally biased region" description="Low complexity" evidence="1">
    <location>
        <begin position="20"/>
        <end position="31"/>
    </location>
</feature>
<sequence length="163" mass="16726">MWLGANYPPRGTATSTRQDPSSGQPPKSKGPVRGHQGSPSPAAATAISQGPCGISHAGPPRQSSLASSPPLLSGALDTGISAVVRSAVSGSGLCRHLGCQVGLVFCWRADTPVKRSTDLQVPCWPGTHRSSQGCGAEQGNEGSLRRMTEGSGALSECDRHRDA</sequence>
<proteinExistence type="predicted"/>
<evidence type="ECO:0000313" key="2">
    <source>
        <dbReference type="EMBL" id="KAJ1113429.1"/>
    </source>
</evidence>
<feature type="region of interest" description="Disordered" evidence="1">
    <location>
        <begin position="1"/>
        <end position="72"/>
    </location>
</feature>
<reference evidence="2" key="1">
    <citation type="journal article" date="2022" name="bioRxiv">
        <title>Sequencing and chromosome-scale assembly of the giantPleurodeles waltlgenome.</title>
        <authorList>
            <person name="Brown T."/>
            <person name="Elewa A."/>
            <person name="Iarovenko S."/>
            <person name="Subramanian E."/>
            <person name="Araus A.J."/>
            <person name="Petzold A."/>
            <person name="Susuki M."/>
            <person name="Suzuki K.-i.T."/>
            <person name="Hayashi T."/>
            <person name="Toyoda A."/>
            <person name="Oliveira C."/>
            <person name="Osipova E."/>
            <person name="Leigh N.D."/>
            <person name="Simon A."/>
            <person name="Yun M.H."/>
        </authorList>
    </citation>
    <scope>NUCLEOTIDE SEQUENCE</scope>
    <source>
        <strain evidence="2">20211129_DDA</strain>
        <tissue evidence="2">Liver</tissue>
    </source>
</reference>
<dbReference type="Proteomes" id="UP001066276">
    <property type="component" value="Chromosome 8"/>
</dbReference>
<organism evidence="2 3">
    <name type="scientific">Pleurodeles waltl</name>
    <name type="common">Iberian ribbed newt</name>
    <dbReference type="NCBI Taxonomy" id="8319"/>
    <lineage>
        <taxon>Eukaryota</taxon>
        <taxon>Metazoa</taxon>
        <taxon>Chordata</taxon>
        <taxon>Craniata</taxon>
        <taxon>Vertebrata</taxon>
        <taxon>Euteleostomi</taxon>
        <taxon>Amphibia</taxon>
        <taxon>Batrachia</taxon>
        <taxon>Caudata</taxon>
        <taxon>Salamandroidea</taxon>
        <taxon>Salamandridae</taxon>
        <taxon>Pleurodelinae</taxon>
        <taxon>Pleurodeles</taxon>
    </lineage>
</organism>
<feature type="compositionally biased region" description="Low complexity" evidence="1">
    <location>
        <begin position="63"/>
        <end position="72"/>
    </location>
</feature>
<name>A0AAV7NDA0_PLEWA</name>
<evidence type="ECO:0000256" key="1">
    <source>
        <dbReference type="SAM" id="MobiDB-lite"/>
    </source>
</evidence>
<accession>A0AAV7NDA0</accession>
<keyword evidence="3" id="KW-1185">Reference proteome</keyword>
<dbReference type="AlphaFoldDB" id="A0AAV7NDA0"/>
<feature type="region of interest" description="Disordered" evidence="1">
    <location>
        <begin position="130"/>
        <end position="163"/>
    </location>
</feature>
<protein>
    <submittedName>
        <fullName evidence="2">Uncharacterized protein</fullName>
    </submittedName>
</protein>
<comment type="caution">
    <text evidence="2">The sequence shown here is derived from an EMBL/GenBank/DDBJ whole genome shotgun (WGS) entry which is preliminary data.</text>
</comment>
<dbReference type="EMBL" id="JANPWB010000012">
    <property type="protein sequence ID" value="KAJ1113429.1"/>
    <property type="molecule type" value="Genomic_DNA"/>
</dbReference>